<evidence type="ECO:0000313" key="1">
    <source>
        <dbReference type="EMBL" id="VDN25349.1"/>
    </source>
</evidence>
<keyword evidence="2" id="KW-1185">Reference proteome</keyword>
<reference evidence="1 2" key="1">
    <citation type="submission" date="2018-11" db="EMBL/GenBank/DDBJ databases">
        <authorList>
            <consortium name="Pathogen Informatics"/>
        </authorList>
    </citation>
    <scope>NUCLEOTIDE SEQUENCE [LARGE SCALE GENOMIC DNA]</scope>
</reference>
<sequence length="117" mass="13169">MIRANPSVEAFDKVSGVRSKSGSSRALPRTVNFLTNAMEAVQLRKFNKVGANSRPNGFVMLFGKTTEPVMREMVDQEPIPADWTYSTYCRKYLDESLYIPATVLFQYRSLYTGSVTA</sequence>
<dbReference type="InterPro" id="IPR004245">
    <property type="entry name" value="DUF229"/>
</dbReference>
<organism evidence="1 2">
    <name type="scientific">Cylicostephanus goldi</name>
    <name type="common">Nematode worm</name>
    <dbReference type="NCBI Taxonomy" id="71465"/>
    <lineage>
        <taxon>Eukaryota</taxon>
        <taxon>Metazoa</taxon>
        <taxon>Ecdysozoa</taxon>
        <taxon>Nematoda</taxon>
        <taxon>Chromadorea</taxon>
        <taxon>Rhabditida</taxon>
        <taxon>Rhabditina</taxon>
        <taxon>Rhabditomorpha</taxon>
        <taxon>Strongyloidea</taxon>
        <taxon>Strongylidae</taxon>
        <taxon>Cylicostephanus</taxon>
    </lineage>
</organism>
<dbReference type="EMBL" id="UYRV01109631">
    <property type="protein sequence ID" value="VDN25349.1"/>
    <property type="molecule type" value="Genomic_DNA"/>
</dbReference>
<evidence type="ECO:0000313" key="2">
    <source>
        <dbReference type="Proteomes" id="UP000271889"/>
    </source>
</evidence>
<dbReference type="AlphaFoldDB" id="A0A3P7Q3M9"/>
<gene>
    <name evidence="1" type="ORF">CGOC_LOCUS10083</name>
</gene>
<dbReference type="Proteomes" id="UP000271889">
    <property type="component" value="Unassembled WGS sequence"/>
</dbReference>
<name>A0A3P7Q3M9_CYLGO</name>
<accession>A0A3P7Q3M9</accession>
<protein>
    <submittedName>
        <fullName evidence="1">Uncharacterized protein</fullName>
    </submittedName>
</protein>
<dbReference type="OrthoDB" id="413313at2759"/>
<dbReference type="Pfam" id="PF02995">
    <property type="entry name" value="DUF229"/>
    <property type="match status" value="1"/>
</dbReference>
<proteinExistence type="predicted"/>